<name>A7NKV9_ROSCS</name>
<evidence type="ECO:0000259" key="3">
    <source>
        <dbReference type="Pfam" id="PF23477"/>
    </source>
</evidence>
<evidence type="ECO:0000313" key="4">
    <source>
        <dbReference type="EMBL" id="ABU58129.1"/>
    </source>
</evidence>
<dbReference type="STRING" id="383372.Rcas_2041"/>
<protein>
    <submittedName>
        <fullName evidence="4">Uncharacterized protein</fullName>
    </submittedName>
</protein>
<dbReference type="EMBL" id="CP000804">
    <property type="protein sequence ID" value="ABU58129.1"/>
    <property type="molecule type" value="Genomic_DNA"/>
</dbReference>
<feature type="region of interest" description="Disordered" evidence="1">
    <location>
        <begin position="96"/>
        <end position="122"/>
    </location>
</feature>
<organism evidence="4 5">
    <name type="scientific">Roseiflexus castenholzii (strain DSM 13941 / HLO8)</name>
    <dbReference type="NCBI Taxonomy" id="383372"/>
    <lineage>
        <taxon>Bacteria</taxon>
        <taxon>Bacillati</taxon>
        <taxon>Chloroflexota</taxon>
        <taxon>Chloroflexia</taxon>
        <taxon>Chloroflexales</taxon>
        <taxon>Roseiflexineae</taxon>
        <taxon>Roseiflexaceae</taxon>
        <taxon>Roseiflexus</taxon>
    </lineage>
</organism>
<dbReference type="Pfam" id="PF13451">
    <property type="entry name" value="zf_Tbcl"/>
    <property type="match status" value="1"/>
</dbReference>
<dbReference type="Proteomes" id="UP000000263">
    <property type="component" value="Chromosome"/>
</dbReference>
<dbReference type="RefSeq" id="WP_012120553.1">
    <property type="nucleotide sequence ID" value="NC_009767.1"/>
</dbReference>
<dbReference type="Pfam" id="PF23477">
    <property type="entry name" value="zf_Tbcl_2"/>
    <property type="match status" value="1"/>
</dbReference>
<feature type="domain" description="Probable zinc-binding" evidence="2">
    <location>
        <begin position="4"/>
        <end position="48"/>
    </location>
</feature>
<dbReference type="eggNOG" id="COG1278">
    <property type="taxonomic scope" value="Bacteria"/>
</dbReference>
<dbReference type="KEGG" id="rca:Rcas_2041"/>
<dbReference type="OrthoDB" id="5505402at2"/>
<dbReference type="HOGENOM" id="CLU_115791_1_0_0"/>
<feature type="domain" description="CxxC-x17-CxxC" evidence="3">
    <location>
        <begin position="78"/>
        <end position="114"/>
    </location>
</feature>
<feature type="region of interest" description="Disordered" evidence="1">
    <location>
        <begin position="36"/>
        <end position="76"/>
    </location>
</feature>
<sequence>MSFADKTLTCRDCGVDFVFTSGEQEFYAQKGFTNEPTRCPSCRQQRKGSGGGRGYGERNGYGRNDGYSSGRGGYSGERQMHTTTCAACGREAQVPFVPRGDKPVYCSDCFQDQRRSSGRGRW</sequence>
<evidence type="ECO:0000313" key="5">
    <source>
        <dbReference type="Proteomes" id="UP000000263"/>
    </source>
</evidence>
<proteinExistence type="predicted"/>
<gene>
    <name evidence="4" type="ordered locus">Rcas_2041</name>
</gene>
<feature type="compositionally biased region" description="Gly residues" evidence="1">
    <location>
        <begin position="48"/>
        <end position="59"/>
    </location>
</feature>
<dbReference type="NCBIfam" id="TIGR04272">
    <property type="entry name" value="cxxc_cxxc_Mbark"/>
    <property type="match status" value="1"/>
</dbReference>
<keyword evidence="5" id="KW-1185">Reference proteome</keyword>
<reference evidence="4 5" key="1">
    <citation type="submission" date="2007-08" db="EMBL/GenBank/DDBJ databases">
        <title>Complete sequence of Roseiflexus castenholzii DSM 13941.</title>
        <authorList>
            <consortium name="US DOE Joint Genome Institute"/>
            <person name="Copeland A."/>
            <person name="Lucas S."/>
            <person name="Lapidus A."/>
            <person name="Barry K."/>
            <person name="Glavina del Rio T."/>
            <person name="Dalin E."/>
            <person name="Tice H."/>
            <person name="Pitluck S."/>
            <person name="Thompson L.S."/>
            <person name="Brettin T."/>
            <person name="Bruce D."/>
            <person name="Detter J.C."/>
            <person name="Han C."/>
            <person name="Tapia R."/>
            <person name="Schmutz J."/>
            <person name="Larimer F."/>
            <person name="Land M."/>
            <person name="Hauser L."/>
            <person name="Kyrpides N."/>
            <person name="Mikhailova N."/>
            <person name="Bryant D.A."/>
            <person name="Hanada S."/>
            <person name="Tsukatani Y."/>
            <person name="Richardson P."/>
        </authorList>
    </citation>
    <scope>NUCLEOTIDE SEQUENCE [LARGE SCALE GENOMIC DNA]</scope>
    <source>
        <strain evidence="5">DSM 13941 / HLO8</strain>
    </source>
</reference>
<evidence type="ECO:0000259" key="2">
    <source>
        <dbReference type="Pfam" id="PF13451"/>
    </source>
</evidence>
<dbReference type="AlphaFoldDB" id="A7NKV9"/>
<accession>A7NKV9</accession>
<dbReference type="InterPro" id="IPR026363">
    <property type="entry name" value="CxxC-x17-CxxC_dom"/>
</dbReference>
<evidence type="ECO:0000256" key="1">
    <source>
        <dbReference type="SAM" id="MobiDB-lite"/>
    </source>
</evidence>
<dbReference type="InterPro" id="IPR025306">
    <property type="entry name" value="Zn-bnd_dom_prob"/>
</dbReference>